<dbReference type="EMBL" id="ML208714">
    <property type="protein sequence ID" value="TFK60934.1"/>
    <property type="molecule type" value="Genomic_DNA"/>
</dbReference>
<protein>
    <submittedName>
        <fullName evidence="1">Uncharacterized protein</fullName>
    </submittedName>
</protein>
<evidence type="ECO:0000313" key="1">
    <source>
        <dbReference type="EMBL" id="TFK60934.1"/>
    </source>
</evidence>
<sequence length="221" mass="23707">MASTNDVVSEGQPTTRSEDNLPNRRGSENGSSGREDHSLNHPGHSLSSSSNESASRAVNNGKDSVQFQGDSPSKSTSPTASSTSTRSQSNLPEGESYEGLDPHVYPPQKHAGKVGYGPHFHEGPGFFEKMGGFKETMLGKMTHNHDKAEHGHDKMTGELKHKELEEDANPFQQADKQADNASPSLNKPNDAKRVGSEKGDKEQAATVAPQGAEPEKHLGQL</sequence>
<accession>A0ACD3A6K1</accession>
<organism evidence="1 2">
    <name type="scientific">Pluteus cervinus</name>
    <dbReference type="NCBI Taxonomy" id="181527"/>
    <lineage>
        <taxon>Eukaryota</taxon>
        <taxon>Fungi</taxon>
        <taxon>Dikarya</taxon>
        <taxon>Basidiomycota</taxon>
        <taxon>Agaricomycotina</taxon>
        <taxon>Agaricomycetes</taxon>
        <taxon>Agaricomycetidae</taxon>
        <taxon>Agaricales</taxon>
        <taxon>Pluteineae</taxon>
        <taxon>Pluteaceae</taxon>
        <taxon>Pluteus</taxon>
    </lineage>
</organism>
<name>A0ACD3A6K1_9AGAR</name>
<evidence type="ECO:0000313" key="2">
    <source>
        <dbReference type="Proteomes" id="UP000308600"/>
    </source>
</evidence>
<keyword evidence="2" id="KW-1185">Reference proteome</keyword>
<dbReference type="Proteomes" id="UP000308600">
    <property type="component" value="Unassembled WGS sequence"/>
</dbReference>
<reference evidence="1 2" key="1">
    <citation type="journal article" date="2019" name="Nat. Ecol. Evol.">
        <title>Megaphylogeny resolves global patterns of mushroom evolution.</title>
        <authorList>
            <person name="Varga T."/>
            <person name="Krizsan K."/>
            <person name="Foldi C."/>
            <person name="Dima B."/>
            <person name="Sanchez-Garcia M."/>
            <person name="Sanchez-Ramirez S."/>
            <person name="Szollosi G.J."/>
            <person name="Szarkandi J.G."/>
            <person name="Papp V."/>
            <person name="Albert L."/>
            <person name="Andreopoulos W."/>
            <person name="Angelini C."/>
            <person name="Antonin V."/>
            <person name="Barry K.W."/>
            <person name="Bougher N.L."/>
            <person name="Buchanan P."/>
            <person name="Buyck B."/>
            <person name="Bense V."/>
            <person name="Catcheside P."/>
            <person name="Chovatia M."/>
            <person name="Cooper J."/>
            <person name="Damon W."/>
            <person name="Desjardin D."/>
            <person name="Finy P."/>
            <person name="Geml J."/>
            <person name="Haridas S."/>
            <person name="Hughes K."/>
            <person name="Justo A."/>
            <person name="Karasinski D."/>
            <person name="Kautmanova I."/>
            <person name="Kiss B."/>
            <person name="Kocsube S."/>
            <person name="Kotiranta H."/>
            <person name="LaButti K.M."/>
            <person name="Lechner B.E."/>
            <person name="Liimatainen K."/>
            <person name="Lipzen A."/>
            <person name="Lukacs Z."/>
            <person name="Mihaltcheva S."/>
            <person name="Morgado L.N."/>
            <person name="Niskanen T."/>
            <person name="Noordeloos M.E."/>
            <person name="Ohm R.A."/>
            <person name="Ortiz-Santana B."/>
            <person name="Ovrebo C."/>
            <person name="Racz N."/>
            <person name="Riley R."/>
            <person name="Savchenko A."/>
            <person name="Shiryaev A."/>
            <person name="Soop K."/>
            <person name="Spirin V."/>
            <person name="Szebenyi C."/>
            <person name="Tomsovsky M."/>
            <person name="Tulloss R.E."/>
            <person name="Uehling J."/>
            <person name="Grigoriev I.V."/>
            <person name="Vagvolgyi C."/>
            <person name="Papp T."/>
            <person name="Martin F.M."/>
            <person name="Miettinen O."/>
            <person name="Hibbett D.S."/>
            <person name="Nagy L.G."/>
        </authorList>
    </citation>
    <scope>NUCLEOTIDE SEQUENCE [LARGE SCALE GENOMIC DNA]</scope>
    <source>
        <strain evidence="1 2">NL-1719</strain>
    </source>
</reference>
<gene>
    <name evidence="1" type="ORF">BDN72DRAFT_850146</name>
</gene>
<proteinExistence type="predicted"/>